<protein>
    <submittedName>
        <fullName evidence="1">Uncharacterized protein</fullName>
    </submittedName>
</protein>
<reference evidence="1 2" key="1">
    <citation type="journal article" date="2014" name="Mol. Biol. Evol.">
        <title>Massive expansion of Ubiquitination-related gene families within the Chlamydiae.</title>
        <authorList>
            <person name="Domman D."/>
            <person name="Collingro A."/>
            <person name="Lagkouvardos I."/>
            <person name="Gehre L."/>
            <person name="Weinmaier T."/>
            <person name="Rattei T."/>
            <person name="Subtil A."/>
            <person name="Horn M."/>
        </authorList>
    </citation>
    <scope>NUCLEOTIDE SEQUENCE [LARGE SCALE GENOMIC DNA]</scope>
    <source>
        <strain evidence="1 2">OEW1</strain>
    </source>
</reference>
<gene>
    <name evidence="1" type="ORF">DB43_FS00310</name>
</gene>
<proteinExistence type="predicted"/>
<dbReference type="AlphaFoldDB" id="A0A0C1C9T2"/>
<dbReference type="EMBL" id="JSAM01000062">
    <property type="protein sequence ID" value="KIA77790.1"/>
    <property type="molecule type" value="Genomic_DNA"/>
</dbReference>
<organism evidence="1 2">
    <name type="scientific">Parachlamydia acanthamoebae</name>
    <dbReference type="NCBI Taxonomy" id="83552"/>
    <lineage>
        <taxon>Bacteria</taxon>
        <taxon>Pseudomonadati</taxon>
        <taxon>Chlamydiota</taxon>
        <taxon>Chlamydiia</taxon>
        <taxon>Parachlamydiales</taxon>
        <taxon>Parachlamydiaceae</taxon>
        <taxon>Parachlamydia</taxon>
    </lineage>
</organism>
<evidence type="ECO:0000313" key="1">
    <source>
        <dbReference type="EMBL" id="KIA77790.1"/>
    </source>
</evidence>
<comment type="caution">
    <text evidence="1">The sequence shown here is derived from an EMBL/GenBank/DDBJ whole genome shotgun (WGS) entry which is preliminary data.</text>
</comment>
<accession>A0A0C1C9T2</accession>
<dbReference type="Proteomes" id="UP000031307">
    <property type="component" value="Unassembled WGS sequence"/>
</dbReference>
<evidence type="ECO:0000313" key="2">
    <source>
        <dbReference type="Proteomes" id="UP000031307"/>
    </source>
</evidence>
<sequence>MSGKKYGNQMYNFCFKEHKKKTSKNFDCQKLKLCSKLPSRNFTTKLMRNS</sequence>
<name>A0A0C1C9T2_9BACT</name>